<dbReference type="HOGENOM" id="CLU_324953_0_0_1"/>
<accession>B6K5X7</accession>
<evidence type="ECO:0000256" key="2">
    <source>
        <dbReference type="PROSITE-ProRule" id="PRU00317"/>
    </source>
</evidence>
<dbReference type="PANTHER" id="PTHR12537">
    <property type="entry name" value="RNA BINDING PROTEIN PUMILIO-RELATED"/>
    <property type="match status" value="1"/>
</dbReference>
<feature type="compositionally biased region" description="Polar residues" evidence="3">
    <location>
        <begin position="494"/>
        <end position="533"/>
    </location>
</feature>
<feature type="repeat" description="Pumilio" evidence="2">
    <location>
        <begin position="782"/>
        <end position="817"/>
    </location>
</feature>
<reference evidence="5 7" key="1">
    <citation type="journal article" date="2011" name="Science">
        <title>Comparative functional genomics of the fission yeasts.</title>
        <authorList>
            <person name="Rhind N."/>
            <person name="Chen Z."/>
            <person name="Yassour M."/>
            <person name="Thompson D.A."/>
            <person name="Haas B.J."/>
            <person name="Habib N."/>
            <person name="Wapinski I."/>
            <person name="Roy S."/>
            <person name="Lin M.F."/>
            <person name="Heiman D.I."/>
            <person name="Young S.K."/>
            <person name="Furuya K."/>
            <person name="Guo Y."/>
            <person name="Pidoux A."/>
            <person name="Chen H.M."/>
            <person name="Robbertse B."/>
            <person name="Goldberg J.M."/>
            <person name="Aoki K."/>
            <person name="Bayne E.H."/>
            <person name="Berlin A.M."/>
            <person name="Desjardins C.A."/>
            <person name="Dobbs E."/>
            <person name="Dukaj L."/>
            <person name="Fan L."/>
            <person name="FitzGerald M.G."/>
            <person name="French C."/>
            <person name="Gujja S."/>
            <person name="Hansen K."/>
            <person name="Keifenheim D."/>
            <person name="Levin J.Z."/>
            <person name="Mosher R.A."/>
            <person name="Mueller C.A."/>
            <person name="Pfiffner J."/>
            <person name="Priest M."/>
            <person name="Russ C."/>
            <person name="Smialowska A."/>
            <person name="Swoboda P."/>
            <person name="Sykes S.M."/>
            <person name="Vaughn M."/>
            <person name="Vengrova S."/>
            <person name="Yoder R."/>
            <person name="Zeng Q."/>
            <person name="Allshire R."/>
            <person name="Baulcombe D."/>
            <person name="Birren B.W."/>
            <person name="Brown W."/>
            <person name="Ekwall K."/>
            <person name="Kellis M."/>
            <person name="Leatherwood J."/>
            <person name="Levin H."/>
            <person name="Margalit H."/>
            <person name="Martienssen R."/>
            <person name="Nieduszynski C.A."/>
            <person name="Spatafora J.W."/>
            <person name="Friedman N."/>
            <person name="Dalgaard J.Z."/>
            <person name="Baumann P."/>
            <person name="Niki H."/>
            <person name="Regev A."/>
            <person name="Nusbaum C."/>
        </authorList>
    </citation>
    <scope>NUCLEOTIDE SEQUENCE [LARGE SCALE GENOMIC DNA]</scope>
    <source>
        <strain evidence="7">yFS275 / FY16936</strain>
    </source>
</reference>
<dbReference type="PANTHER" id="PTHR12537:SF188">
    <property type="entry name" value="PUMILIO DOMAIN-CONTAINING PROTEIN C4G8.03C"/>
    <property type="match status" value="1"/>
</dbReference>
<feature type="repeat" description="Pumilio" evidence="2">
    <location>
        <begin position="674"/>
        <end position="709"/>
    </location>
</feature>
<dbReference type="SMART" id="SM00025">
    <property type="entry name" value="Pumilio"/>
    <property type="match status" value="8"/>
</dbReference>
<dbReference type="STRING" id="402676.B6K5X7"/>
<evidence type="ECO:0000313" key="7">
    <source>
        <dbReference type="Proteomes" id="UP000001744"/>
    </source>
</evidence>
<dbReference type="OrthoDB" id="668540at2759"/>
<dbReference type="GO" id="GO:0010608">
    <property type="term" value="P:post-transcriptional regulation of gene expression"/>
    <property type="evidence" value="ECO:0000318"/>
    <property type="project" value="GO_Central"/>
</dbReference>
<feature type="domain" description="PUM-HD" evidence="4">
    <location>
        <begin position="539"/>
        <end position="881"/>
    </location>
</feature>
<evidence type="ECO:0000259" key="4">
    <source>
        <dbReference type="PROSITE" id="PS50303"/>
    </source>
</evidence>
<dbReference type="PROSITE" id="PS50302">
    <property type="entry name" value="PUM"/>
    <property type="match status" value="7"/>
</dbReference>
<dbReference type="VEuPathDB" id="FungiDB:SJAG_05322"/>
<feature type="repeat" description="Pumilio" evidence="2">
    <location>
        <begin position="818"/>
        <end position="855"/>
    </location>
</feature>
<dbReference type="SUPFAM" id="SSF48371">
    <property type="entry name" value="ARM repeat"/>
    <property type="match status" value="1"/>
</dbReference>
<evidence type="ECO:0000313" key="5">
    <source>
        <dbReference type="EMBL" id="EEB08931.2"/>
    </source>
</evidence>
<name>B6K5X7_SCHJY</name>
<dbReference type="InterPro" id="IPR033712">
    <property type="entry name" value="Pumilio_RNA-bd"/>
</dbReference>
<evidence type="ECO:0000256" key="1">
    <source>
        <dbReference type="ARBA" id="ARBA00022737"/>
    </source>
</evidence>
<dbReference type="JaponicusDB" id="SJAG_05322">
    <property type="gene designation" value="puf5"/>
</dbReference>
<dbReference type="InterPro" id="IPR011989">
    <property type="entry name" value="ARM-like"/>
</dbReference>
<dbReference type="FunFam" id="1.25.10.10:FF:000237">
    <property type="entry name" value="Pumilio homolog 9"/>
    <property type="match status" value="1"/>
</dbReference>
<dbReference type="Gene3D" id="1.25.10.10">
    <property type="entry name" value="Leucine-rich Repeat Variant"/>
    <property type="match status" value="1"/>
</dbReference>
<evidence type="ECO:0000313" key="6">
    <source>
        <dbReference type="JaponicusDB" id="SJAG_05322"/>
    </source>
</evidence>
<keyword evidence="7" id="KW-1185">Reference proteome</keyword>
<dbReference type="GeneID" id="7049273"/>
<dbReference type="EMBL" id="KE651167">
    <property type="protein sequence ID" value="EEB08931.2"/>
    <property type="molecule type" value="Genomic_DNA"/>
</dbReference>
<dbReference type="eggNOG" id="KOG2049">
    <property type="taxonomic scope" value="Eukaryota"/>
</dbReference>
<feature type="repeat" description="Pumilio" evidence="2">
    <location>
        <begin position="637"/>
        <end position="672"/>
    </location>
</feature>
<organism evidence="5 7">
    <name type="scientific">Schizosaccharomyces japonicus (strain yFS275 / FY16936)</name>
    <name type="common">Fission yeast</name>
    <dbReference type="NCBI Taxonomy" id="402676"/>
    <lineage>
        <taxon>Eukaryota</taxon>
        <taxon>Fungi</taxon>
        <taxon>Dikarya</taxon>
        <taxon>Ascomycota</taxon>
        <taxon>Taphrinomycotina</taxon>
        <taxon>Schizosaccharomycetes</taxon>
        <taxon>Schizosaccharomycetales</taxon>
        <taxon>Schizosaccharomycetaceae</taxon>
        <taxon>Schizosaccharomyces</taxon>
    </lineage>
</organism>
<dbReference type="InterPro" id="IPR016024">
    <property type="entry name" value="ARM-type_fold"/>
</dbReference>
<feature type="repeat" description="Pumilio" evidence="2">
    <location>
        <begin position="746"/>
        <end position="781"/>
    </location>
</feature>
<dbReference type="GO" id="GO:0003729">
    <property type="term" value="F:mRNA binding"/>
    <property type="evidence" value="ECO:0000318"/>
    <property type="project" value="GO_Central"/>
</dbReference>
<dbReference type="GO" id="GO:0005737">
    <property type="term" value="C:cytoplasm"/>
    <property type="evidence" value="ECO:0000318"/>
    <property type="project" value="GO_Central"/>
</dbReference>
<dbReference type="RefSeq" id="XP_002175224.2">
    <property type="nucleotide sequence ID" value="XM_002175188.2"/>
</dbReference>
<evidence type="ECO:0000256" key="3">
    <source>
        <dbReference type="SAM" id="MobiDB-lite"/>
    </source>
</evidence>
<feature type="region of interest" description="Disordered" evidence="3">
    <location>
        <begin position="494"/>
        <end position="551"/>
    </location>
</feature>
<feature type="compositionally biased region" description="Polar residues" evidence="3">
    <location>
        <begin position="289"/>
        <end position="299"/>
    </location>
</feature>
<feature type="compositionally biased region" description="Basic and acidic residues" evidence="3">
    <location>
        <begin position="542"/>
        <end position="551"/>
    </location>
</feature>
<feature type="repeat" description="Pumilio" evidence="2">
    <location>
        <begin position="710"/>
        <end position="745"/>
    </location>
</feature>
<dbReference type="Pfam" id="PF00806">
    <property type="entry name" value="PUF"/>
    <property type="match status" value="8"/>
</dbReference>
<feature type="region of interest" description="Disordered" evidence="3">
    <location>
        <begin position="47"/>
        <end position="66"/>
    </location>
</feature>
<sequence length="888" mass="95984">MLSSSATTSSLSACPNGAGNLDFSTMRTSPLGSSALEAFSSSSLADSVHSGAGGARGGHVDHRGSFARAPGYESAQRSRCPFSSMQQAFSSLSLNRTEADGAANLASLLPRDLVFDSRSHEPIHKSPGTSCNFNTSLPTSVSAVPSSSLFENDSPTLAKRTALHREVSRPAVHRTSSDVHSSHVCPHVAMNSTNGGFSSSHEDVPVGHCCSGKHLSNGGNSVHNASVMHHQHRLWASQDVADNAVGHHHLNCGGAKAATASKCYSQHFSKHELGDEGFSRMNFEHPMRSRSSVTHQKAGSPSFCPHHNGASMSSLPLSAGEVTEHSSISSGETVAGCHPLLSNGSTDYGLSAFSPTASGLSTPSSELPSPAHEHGTTCCHSHGASAHPCPFVESHPHLASRFPLSNYTGPTSFQQLNSFHKIFNRPLNPHLFPLSTGGLKSGLSSGIGSPTLYGDEFSSSLSGYSSSVASPESDKSCGRCRCCENASHTVASNVSNASDSPTLLNSSLASSQHKPTRASTQRSRSNSAVFNNTKKTHKQQKRSVDDGKNGDKKCLEALSTSPLESFLGKIYPLCKDQYRCRFLQKKLDENPRNNVAIVFPEVYAHINELMTDPFGNYMCQKLFDYASREQKIMLLTGIADEIGEICLNMHGTRAVQNIIEKLTSNEQISLLTLALSPHVAKLSCDLNGNHVIQKCLHKFSSEKLQFIFTAMEENIVEIATHRHGCCVLQRSLDRAGEENKRRLAFKVIANALALVQDPFGNYVVQYVFDLRNDEYNDMLVTQFSGHICDLSMQKFSSNAIEKCIRVSTPESCERMLEEVLQSSRMEKLLKDSYANYVIQSFLTHVTGEMQQRLLQAINPLLPKIRNTCHGRHITGKVASLIATAQSAA</sequence>
<dbReference type="PROSITE" id="PS50303">
    <property type="entry name" value="PUM_HD"/>
    <property type="match status" value="1"/>
</dbReference>
<dbReference type="AlphaFoldDB" id="B6K5X7"/>
<feature type="region of interest" description="Disordered" evidence="3">
    <location>
        <begin position="286"/>
        <end position="306"/>
    </location>
</feature>
<proteinExistence type="predicted"/>
<gene>
    <name evidence="6" type="primary">puf5</name>
    <name evidence="5" type="ORF">SJAG_05322</name>
</gene>
<keyword evidence="1" id="KW-0677">Repeat</keyword>
<dbReference type="CDD" id="cd07920">
    <property type="entry name" value="Pumilio"/>
    <property type="match status" value="1"/>
</dbReference>
<feature type="repeat" description="Pumilio" evidence="2">
    <location>
        <begin position="601"/>
        <end position="636"/>
    </location>
</feature>
<dbReference type="Proteomes" id="UP000001744">
    <property type="component" value="Unassembled WGS sequence"/>
</dbReference>
<dbReference type="InterPro" id="IPR001313">
    <property type="entry name" value="Pumilio_RNA-bd_rpt"/>
</dbReference>
<dbReference type="InterPro" id="IPR033133">
    <property type="entry name" value="PUM-HD"/>
</dbReference>
<protein>
    <submittedName>
        <fullName evidence="5">RNA-binding protein</fullName>
    </submittedName>
</protein>